<accession>A0A2J6WPZ6</accession>
<dbReference type="PANTHER" id="PTHR38664">
    <property type="entry name" value="SLR0058 PROTEIN"/>
    <property type="match status" value="1"/>
</dbReference>
<feature type="domain" description="Death" evidence="2">
    <location>
        <begin position="19"/>
        <end position="102"/>
    </location>
</feature>
<dbReference type="AlphaFoldDB" id="A0A2J6WPZ6"/>
<comment type="caution">
    <text evidence="3">The sequence shown here is derived from an EMBL/GenBank/DDBJ whole genome shotgun (WGS) entry which is preliminary data.</text>
</comment>
<feature type="coiled-coil region" evidence="1">
    <location>
        <begin position="73"/>
        <end position="100"/>
    </location>
</feature>
<dbReference type="InterPro" id="IPR008769">
    <property type="entry name" value="PhaF_PhaI"/>
</dbReference>
<gene>
    <name evidence="3" type="ORF">C0186_01215</name>
</gene>
<dbReference type="EMBL" id="PNIO01000008">
    <property type="protein sequence ID" value="PMP72440.1"/>
    <property type="molecule type" value="Genomic_DNA"/>
</dbReference>
<dbReference type="PANTHER" id="PTHR38664:SF1">
    <property type="entry name" value="SLR0058 PROTEIN"/>
    <property type="match status" value="1"/>
</dbReference>
<keyword evidence="1" id="KW-0175">Coiled coil</keyword>
<protein>
    <recommendedName>
        <fullName evidence="2">Death domain-containing protein</fullName>
    </recommendedName>
</protein>
<evidence type="ECO:0000313" key="3">
    <source>
        <dbReference type="EMBL" id="PMP72440.1"/>
    </source>
</evidence>
<dbReference type="Pfam" id="PF21733">
    <property type="entry name" value="Death_3"/>
    <property type="match status" value="1"/>
</dbReference>
<evidence type="ECO:0000259" key="2">
    <source>
        <dbReference type="Pfam" id="PF21733"/>
    </source>
</evidence>
<evidence type="ECO:0000256" key="1">
    <source>
        <dbReference type="SAM" id="Coils"/>
    </source>
</evidence>
<evidence type="ECO:0000313" key="4">
    <source>
        <dbReference type="Proteomes" id="UP000242288"/>
    </source>
</evidence>
<sequence length="103" mass="11978">MALQDLFKNMIFACLGMQEILKEFLNDLVKRGKMSESEAAKIINEFISKSEEAKEGFKENFKEMIQKTLQGMNLATKDEIENMKALINEMNLRITKIEEKLKE</sequence>
<dbReference type="Proteomes" id="UP000242288">
    <property type="component" value="Unassembled WGS sequence"/>
</dbReference>
<name>A0A2J6WPZ6_9BACT</name>
<reference evidence="3 4" key="1">
    <citation type="submission" date="2018-01" db="EMBL/GenBank/DDBJ databases">
        <title>Metagenomic assembled genomes from two thermal pools in the Uzon Caldera, Kamchatka, Russia.</title>
        <authorList>
            <person name="Wilkins L."/>
            <person name="Ettinger C."/>
        </authorList>
    </citation>
    <scope>NUCLEOTIDE SEQUENCE [LARGE SCALE GENOMIC DNA]</scope>
    <source>
        <strain evidence="3">ZAV-04</strain>
    </source>
</reference>
<organism evidence="3 4">
    <name type="scientific">Thermodesulfovibrio aggregans</name>
    <dbReference type="NCBI Taxonomy" id="86166"/>
    <lineage>
        <taxon>Bacteria</taxon>
        <taxon>Pseudomonadati</taxon>
        <taxon>Nitrospirota</taxon>
        <taxon>Thermodesulfovibrionia</taxon>
        <taxon>Thermodesulfovibrionales</taxon>
        <taxon>Thermodesulfovibrionaceae</taxon>
        <taxon>Thermodesulfovibrio</taxon>
    </lineage>
</organism>
<proteinExistence type="predicted"/>
<dbReference type="InterPro" id="IPR048522">
    <property type="entry name" value="Death_3_fish"/>
</dbReference>